<sequence>MELQCCTLDPSELVQLANGVQLISLSTSLTLTRNMFDEVDVNGDTCERLYTVNRKSGNALGQQVCVRIPVETSFRDALEYELSGGQYVVCRYEHAGGHPPREFEELTDVLLSFYLGSFVEVVVTHFCDFSVKFVDRRDVHLADALPPVLKQMVRMSFAPIGGAFYLTNGTEAALTFDVVASKPRFAAIDVAGVRLEFNHDPNHRAQEHVAAGKMLRVSVRRIPFVHTHPWFEASMVRSESLVPIKRGIANSDHVLSALDLAQP</sequence>
<keyword evidence="2" id="KW-1185">Reference proteome</keyword>
<gene>
    <name evidence="1" type="ORF">AB1Y20_004987</name>
</gene>
<reference evidence="1 2" key="1">
    <citation type="journal article" date="2024" name="Science">
        <title>Giant polyketide synthase enzymes in the biosynthesis of giant marine polyether toxins.</title>
        <authorList>
            <person name="Fallon T.R."/>
            <person name="Shende V.V."/>
            <person name="Wierzbicki I.H."/>
            <person name="Pendleton A.L."/>
            <person name="Watervoot N.F."/>
            <person name="Auber R.P."/>
            <person name="Gonzalez D.J."/>
            <person name="Wisecaver J.H."/>
            <person name="Moore B.S."/>
        </authorList>
    </citation>
    <scope>NUCLEOTIDE SEQUENCE [LARGE SCALE GENOMIC DNA]</scope>
    <source>
        <strain evidence="1 2">12B1</strain>
    </source>
</reference>
<name>A0AB34J2H4_PRYPA</name>
<proteinExistence type="predicted"/>
<dbReference type="EMBL" id="JBGBPQ010000013">
    <property type="protein sequence ID" value="KAL1511698.1"/>
    <property type="molecule type" value="Genomic_DNA"/>
</dbReference>
<protein>
    <submittedName>
        <fullName evidence="1">Uncharacterized protein</fullName>
    </submittedName>
</protein>
<comment type="caution">
    <text evidence="1">The sequence shown here is derived from an EMBL/GenBank/DDBJ whole genome shotgun (WGS) entry which is preliminary data.</text>
</comment>
<accession>A0AB34J2H4</accession>
<dbReference type="Proteomes" id="UP001515480">
    <property type="component" value="Unassembled WGS sequence"/>
</dbReference>
<dbReference type="AlphaFoldDB" id="A0AB34J2H4"/>
<organism evidence="1 2">
    <name type="scientific">Prymnesium parvum</name>
    <name type="common">Toxic golden alga</name>
    <dbReference type="NCBI Taxonomy" id="97485"/>
    <lineage>
        <taxon>Eukaryota</taxon>
        <taxon>Haptista</taxon>
        <taxon>Haptophyta</taxon>
        <taxon>Prymnesiophyceae</taxon>
        <taxon>Prymnesiales</taxon>
        <taxon>Prymnesiaceae</taxon>
        <taxon>Prymnesium</taxon>
    </lineage>
</organism>
<evidence type="ECO:0000313" key="1">
    <source>
        <dbReference type="EMBL" id="KAL1511698.1"/>
    </source>
</evidence>
<evidence type="ECO:0000313" key="2">
    <source>
        <dbReference type="Proteomes" id="UP001515480"/>
    </source>
</evidence>